<dbReference type="Pfam" id="PF00057">
    <property type="entry name" value="Ldl_recept_a"/>
    <property type="match status" value="6"/>
</dbReference>
<feature type="disulfide bond" evidence="14">
    <location>
        <begin position="288"/>
        <end position="306"/>
    </location>
</feature>
<dbReference type="FunFam" id="4.10.400.10:FF:000065">
    <property type="entry name" value="Transmembrane protease serine 7"/>
    <property type="match status" value="1"/>
</dbReference>
<dbReference type="PANTHER" id="PTHR24372">
    <property type="entry name" value="GLYCOPROTEIN HORMONE RECEPTOR"/>
    <property type="match status" value="1"/>
</dbReference>
<dbReference type="InterPro" id="IPR002172">
    <property type="entry name" value="LDrepeatLR_classA_rpt"/>
</dbReference>
<dbReference type="Proteomes" id="UP001497497">
    <property type="component" value="Unassembled WGS sequence"/>
</dbReference>
<dbReference type="GO" id="GO:0005886">
    <property type="term" value="C:plasma membrane"/>
    <property type="evidence" value="ECO:0007669"/>
    <property type="project" value="UniProtKB-SubCell"/>
</dbReference>
<keyword evidence="9 15" id="KW-0472">Membrane</keyword>
<dbReference type="SMART" id="SM00369">
    <property type="entry name" value="LRR_TYP"/>
    <property type="match status" value="6"/>
</dbReference>
<dbReference type="PANTHER" id="PTHR24372:SF77">
    <property type="entry name" value="G-PROTEIN COUPLED RECEPTORS FAMILY 1 PROFILE DOMAIN-CONTAINING PROTEIN"/>
    <property type="match status" value="1"/>
</dbReference>
<evidence type="ECO:0000256" key="15">
    <source>
        <dbReference type="SAM" id="Phobius"/>
    </source>
</evidence>
<dbReference type="PRINTS" id="PR00261">
    <property type="entry name" value="LDLRECEPTOR"/>
</dbReference>
<keyword evidence="12" id="KW-0325">Glycoprotein</keyword>
<dbReference type="InterPro" id="IPR000372">
    <property type="entry name" value="LRRNT"/>
</dbReference>
<feature type="disulfide bond" evidence="14">
    <location>
        <begin position="321"/>
        <end position="333"/>
    </location>
</feature>
<dbReference type="SUPFAM" id="SSF57424">
    <property type="entry name" value="LDL receptor-like module"/>
    <property type="match status" value="8"/>
</dbReference>
<evidence type="ECO:0000256" key="1">
    <source>
        <dbReference type="ARBA" id="ARBA00004651"/>
    </source>
</evidence>
<feature type="disulfide bond" evidence="14">
    <location>
        <begin position="77"/>
        <end position="95"/>
    </location>
</feature>
<dbReference type="InterPro" id="IPR023415">
    <property type="entry name" value="LDLR_class-A_CS"/>
</dbReference>
<evidence type="ECO:0000256" key="10">
    <source>
        <dbReference type="ARBA" id="ARBA00023157"/>
    </source>
</evidence>
<dbReference type="PROSITE" id="PS50068">
    <property type="entry name" value="LDLRA_2"/>
    <property type="match status" value="10"/>
</dbReference>
<evidence type="ECO:0000259" key="16">
    <source>
        <dbReference type="PROSITE" id="PS50262"/>
    </source>
</evidence>
<feature type="disulfide bond" evidence="14">
    <location>
        <begin position="109"/>
        <end position="121"/>
    </location>
</feature>
<dbReference type="SUPFAM" id="SSF81321">
    <property type="entry name" value="Family A G protein-coupled receptor-like"/>
    <property type="match status" value="1"/>
</dbReference>
<evidence type="ECO:0000256" key="4">
    <source>
        <dbReference type="ARBA" id="ARBA00022692"/>
    </source>
</evidence>
<dbReference type="Pfam" id="PF00001">
    <property type="entry name" value="7tm_1"/>
    <property type="match status" value="1"/>
</dbReference>
<keyword evidence="13" id="KW-0807">Transducer</keyword>
<feature type="disulfide bond" evidence="14">
    <location>
        <begin position="360"/>
        <end position="372"/>
    </location>
</feature>
<dbReference type="InterPro" id="IPR036055">
    <property type="entry name" value="LDL_receptor-like_sf"/>
</dbReference>
<feature type="disulfide bond" evidence="14">
    <location>
        <begin position="194"/>
        <end position="212"/>
    </location>
</feature>
<keyword evidence="2" id="KW-1003">Cell membrane</keyword>
<feature type="disulfide bond" evidence="14">
    <location>
        <begin position="206"/>
        <end position="221"/>
    </location>
</feature>
<feature type="disulfide bond" evidence="14">
    <location>
        <begin position="379"/>
        <end position="394"/>
    </location>
</feature>
<keyword evidence="10 14" id="KW-1015">Disulfide bond</keyword>
<feature type="disulfide bond" evidence="14">
    <location>
        <begin position="400"/>
        <end position="412"/>
    </location>
</feature>
<evidence type="ECO:0000256" key="2">
    <source>
        <dbReference type="ARBA" id="ARBA00022475"/>
    </source>
</evidence>
<comment type="caution">
    <text evidence="17">The sequence shown here is derived from an EMBL/GenBank/DDBJ whole genome shotgun (WGS) entry which is preliminary data.</text>
</comment>
<proteinExistence type="predicted"/>
<feature type="disulfide bond" evidence="14">
    <location>
        <begin position="449"/>
        <end position="467"/>
    </location>
</feature>
<dbReference type="InterPro" id="IPR001611">
    <property type="entry name" value="Leu-rich_rpt"/>
</dbReference>
<dbReference type="Gene3D" id="3.80.10.10">
    <property type="entry name" value="Ribonuclease Inhibitor"/>
    <property type="match status" value="1"/>
</dbReference>
<keyword evidence="3" id="KW-0433">Leucine-rich repeat</keyword>
<protein>
    <recommendedName>
        <fullName evidence="16">G-protein coupled receptors family 1 profile domain-containing protein</fullName>
    </recommendedName>
</protein>
<accession>A0AAV2HQR5</accession>
<keyword evidence="8" id="KW-0297">G-protein coupled receptor</keyword>
<feature type="disulfide bond" evidence="14">
    <location>
        <begin position="116"/>
        <end position="134"/>
    </location>
</feature>
<feature type="disulfide bond" evidence="14">
    <location>
        <begin position="49"/>
        <end position="64"/>
    </location>
</feature>
<feature type="disulfide bond" evidence="14">
    <location>
        <begin position="89"/>
        <end position="104"/>
    </location>
</feature>
<dbReference type="InterPro" id="IPR000276">
    <property type="entry name" value="GPCR_Rhodpsn"/>
</dbReference>
<dbReference type="CDD" id="cd15137">
    <property type="entry name" value="7tmA_Relaxin_R"/>
    <property type="match status" value="1"/>
</dbReference>
<dbReference type="Pfam" id="PF13855">
    <property type="entry name" value="LRR_8"/>
    <property type="match status" value="1"/>
</dbReference>
<keyword evidence="11" id="KW-0675">Receptor</keyword>
<keyword evidence="7 15" id="KW-1133">Transmembrane helix</keyword>
<evidence type="ECO:0000256" key="7">
    <source>
        <dbReference type="ARBA" id="ARBA00022989"/>
    </source>
</evidence>
<dbReference type="GO" id="GO:0009755">
    <property type="term" value="P:hormone-mediated signaling pathway"/>
    <property type="evidence" value="ECO:0007669"/>
    <property type="project" value="TreeGrafter"/>
</dbReference>
<feature type="disulfide bond" evidence="14">
    <location>
        <begin position="367"/>
        <end position="385"/>
    </location>
</feature>
<feature type="transmembrane region" description="Helical" evidence="15">
    <location>
        <begin position="941"/>
        <end position="966"/>
    </location>
</feature>
<feature type="transmembrane region" description="Helical" evidence="15">
    <location>
        <begin position="972"/>
        <end position="1001"/>
    </location>
</feature>
<evidence type="ECO:0000256" key="11">
    <source>
        <dbReference type="ARBA" id="ARBA00023170"/>
    </source>
</evidence>
<evidence type="ECO:0000256" key="13">
    <source>
        <dbReference type="ARBA" id="ARBA00023224"/>
    </source>
</evidence>
<evidence type="ECO:0000313" key="17">
    <source>
        <dbReference type="EMBL" id="CAL1535733.1"/>
    </source>
</evidence>
<feature type="transmembrane region" description="Helical" evidence="15">
    <location>
        <begin position="844"/>
        <end position="867"/>
    </location>
</feature>
<dbReference type="EMBL" id="CAXITT010000209">
    <property type="protein sequence ID" value="CAL1535733.1"/>
    <property type="molecule type" value="Genomic_DNA"/>
</dbReference>
<keyword evidence="5" id="KW-0732">Signal</keyword>
<dbReference type="InterPro" id="IPR032675">
    <property type="entry name" value="LRR_dom_sf"/>
</dbReference>
<dbReference type="PROSITE" id="PS01209">
    <property type="entry name" value="LDLRA_1"/>
    <property type="match status" value="4"/>
</dbReference>
<feature type="domain" description="G-protein coupled receptors family 1 profile" evidence="16">
    <location>
        <begin position="736"/>
        <end position="992"/>
    </location>
</feature>
<gene>
    <name evidence="17" type="ORF">GSLYS_00009693001</name>
</gene>
<dbReference type="CDD" id="cd00112">
    <property type="entry name" value="LDLa"/>
    <property type="match status" value="9"/>
</dbReference>
<reference evidence="17 18" key="1">
    <citation type="submission" date="2024-04" db="EMBL/GenBank/DDBJ databases">
        <authorList>
            <consortium name="Genoscope - CEA"/>
            <person name="William W."/>
        </authorList>
    </citation>
    <scope>NUCLEOTIDE SEQUENCE [LARGE SCALE GENOMIC DNA]</scope>
</reference>
<dbReference type="SMART" id="SM00192">
    <property type="entry name" value="LDLa"/>
    <property type="match status" value="11"/>
</dbReference>
<feature type="disulfide bond" evidence="14">
    <location>
        <begin position="37"/>
        <end position="55"/>
    </location>
</feature>
<dbReference type="SUPFAM" id="SSF52058">
    <property type="entry name" value="L domain-like"/>
    <property type="match status" value="1"/>
</dbReference>
<keyword evidence="18" id="KW-1185">Reference proteome</keyword>
<feature type="disulfide bond" evidence="14">
    <location>
        <begin position="442"/>
        <end position="454"/>
    </location>
</feature>
<dbReference type="GO" id="GO:0008528">
    <property type="term" value="F:G protein-coupled peptide receptor activity"/>
    <property type="evidence" value="ECO:0007669"/>
    <property type="project" value="TreeGrafter"/>
</dbReference>
<evidence type="ECO:0000256" key="8">
    <source>
        <dbReference type="ARBA" id="ARBA00023040"/>
    </source>
</evidence>
<feature type="transmembrane region" description="Helical" evidence="15">
    <location>
        <begin position="724"/>
        <end position="745"/>
    </location>
</feature>
<feature type="disulfide bond" evidence="14">
    <location>
        <begin position="300"/>
        <end position="315"/>
    </location>
</feature>
<dbReference type="SMART" id="SM00013">
    <property type="entry name" value="LRRNT"/>
    <property type="match status" value="1"/>
</dbReference>
<dbReference type="GO" id="GO:0007189">
    <property type="term" value="P:adenylate cyclase-activating G protein-coupled receptor signaling pathway"/>
    <property type="evidence" value="ECO:0007669"/>
    <property type="project" value="TreeGrafter"/>
</dbReference>
<dbReference type="Gene3D" id="4.10.400.10">
    <property type="entry name" value="Low-density Lipoprotein Receptor"/>
    <property type="match status" value="11"/>
</dbReference>
<keyword evidence="6" id="KW-0677">Repeat</keyword>
<feature type="transmembrane region" description="Helical" evidence="15">
    <location>
        <begin position="757"/>
        <end position="778"/>
    </location>
</feature>
<feature type="disulfide bond" evidence="14">
    <location>
        <begin position="328"/>
        <end position="346"/>
    </location>
</feature>
<feature type="transmembrane region" description="Helical" evidence="15">
    <location>
        <begin position="892"/>
        <end position="914"/>
    </location>
</feature>
<dbReference type="InterPro" id="IPR017452">
    <property type="entry name" value="GPCR_Rhodpsn_7TM"/>
</dbReference>
<feature type="disulfide bond" evidence="14">
    <location>
        <begin position="30"/>
        <end position="42"/>
    </location>
</feature>
<dbReference type="InterPro" id="IPR003591">
    <property type="entry name" value="Leu-rich_rpt_typical-subtyp"/>
</dbReference>
<dbReference type="FunFam" id="1.20.1070.10:FF:000333">
    <property type="entry name" value="Relaxin receptor 1"/>
    <property type="match status" value="1"/>
</dbReference>
<dbReference type="Gene3D" id="1.20.1070.10">
    <property type="entry name" value="Rhodopsin 7-helix transmembrane proteins"/>
    <property type="match status" value="1"/>
</dbReference>
<comment type="caution">
    <text evidence="14">Lacks conserved residue(s) required for the propagation of feature annotation.</text>
</comment>
<keyword evidence="4 15" id="KW-0812">Transmembrane</keyword>
<dbReference type="PROSITE" id="PS50262">
    <property type="entry name" value="G_PROTEIN_RECEP_F1_2"/>
    <property type="match status" value="1"/>
</dbReference>
<sequence length="1069" mass="120992">MLQCVLMGSKCDGVSDCENGMDESVETCGCLQSEFQCNHTTCIDKILRCDRNDDCSNGLDERECDIYICPLGTHVKCDNHFCVPRDKQCDFLDDCGDNSDEKICERRECVATEFKCNNSQCVAFGNLCDGLVDCVDGSDEDQVACDSDKYFQCAEGSLIKKEFVCDGWVDCKLTFADELNCESGLIHYDHDFRCSDTRCIQKSNVCDGYCDCKTCDDEEVCANNTYGCPMDTKYMCRSIYGEPRCIDKDNVCNMINDCRDGNVGTDEYYCSNDSECKNFQAAMGFFYCPEERCLAKHLYCDLHPDCINGEDEQSCLAPPKCSQDEFQCHHGKCIPISKRCDSVHDCVDWSDEMNCENHQCAANMKSCLSGHCIEEHKWCNFHRECPDGSDEKDCDPRPVCEANQFRCKNGQCIDPLQVCVKGDKYDGCADQSHLINCSQHICLEGQFRCRKSFCINQTKVCDGTVDCLQGMWDENNCRYWCPHGQAICQCEGVTMDCTGQKLKEMPVQQMEEDLSKLMIGDNLLNLTSTTFSATYYDKVTYLDLSRNHLTEIPIYSFQNMWKLTHLNLADNNITSLKNGSLLGLSNLKQLHINGNKIETIEEDTFSSMIHLTVLDLSNQRLTHVYKNMFKGLKQITVLNISRNQINSIDNGAFNNLANVRLIDLSGNVIKDIGQKVFMGLPRLVELKTDSYRFCCLAPEGVKCSPKQDEFSSCEDLMSNHVLRVSIWVLGVIALVGNFVVIFWRVRDFRGGKVHSFLITNLAIGDFLMGVYLLIIATADTYYRGVYISHDENWKQSGLCQFAGFVSTFSSELSVLTLSTITLDRLICILFPLRRTRLGLRQAIIVMSCIWVLVFLLAVLPLLGFSYFENFYGRSGVCLALHVTPDRRPGWEYSVGVFILLNLLSFVLIASSYLWMFSVAKKTRSAVRTAESKNDNAMARRMTLIVMTDFCCWVPIIVLGFVSLAGARADDQVYAWIAVFVLPLNSATNPVIYTLSTAPFLGNVRKRANRFRKSFIHSFTGDTKHSYVDDGTTHSYCEKKSPYRQLELKRLRSLNSSPPMYYNTELHSDS</sequence>
<name>A0AAV2HQR5_LYMST</name>
<evidence type="ECO:0000256" key="12">
    <source>
        <dbReference type="ARBA" id="ARBA00023180"/>
    </source>
</evidence>
<feature type="disulfide bond" evidence="14">
    <location>
        <begin position="340"/>
        <end position="355"/>
    </location>
</feature>
<evidence type="ECO:0000256" key="3">
    <source>
        <dbReference type="ARBA" id="ARBA00022614"/>
    </source>
</evidence>
<dbReference type="PROSITE" id="PS51450">
    <property type="entry name" value="LRR"/>
    <property type="match status" value="3"/>
</dbReference>
<evidence type="ECO:0000256" key="9">
    <source>
        <dbReference type="ARBA" id="ARBA00023136"/>
    </source>
</evidence>
<organism evidence="17 18">
    <name type="scientific">Lymnaea stagnalis</name>
    <name type="common">Great pond snail</name>
    <name type="synonym">Helix stagnalis</name>
    <dbReference type="NCBI Taxonomy" id="6523"/>
    <lineage>
        <taxon>Eukaryota</taxon>
        <taxon>Metazoa</taxon>
        <taxon>Spiralia</taxon>
        <taxon>Lophotrochozoa</taxon>
        <taxon>Mollusca</taxon>
        <taxon>Gastropoda</taxon>
        <taxon>Heterobranchia</taxon>
        <taxon>Euthyneura</taxon>
        <taxon>Panpulmonata</taxon>
        <taxon>Hygrophila</taxon>
        <taxon>Lymnaeoidea</taxon>
        <taxon>Lymnaeidae</taxon>
        <taxon>Lymnaea</taxon>
    </lineage>
</organism>
<evidence type="ECO:0000256" key="6">
    <source>
        <dbReference type="ARBA" id="ARBA00022737"/>
    </source>
</evidence>
<dbReference type="AlphaFoldDB" id="A0AAV2HQR5"/>
<evidence type="ECO:0000256" key="14">
    <source>
        <dbReference type="PROSITE-ProRule" id="PRU00124"/>
    </source>
</evidence>
<dbReference type="Pfam" id="PF00560">
    <property type="entry name" value="LRR_1"/>
    <property type="match status" value="1"/>
</dbReference>
<evidence type="ECO:0000313" key="18">
    <source>
        <dbReference type="Proteomes" id="UP001497497"/>
    </source>
</evidence>
<evidence type="ECO:0000256" key="5">
    <source>
        <dbReference type="ARBA" id="ARBA00022729"/>
    </source>
</evidence>
<comment type="subcellular location">
    <subcellularLocation>
        <location evidence="1">Cell membrane</location>
        <topology evidence="1">Multi-pass membrane protein</topology>
    </subcellularLocation>
</comment>